<keyword evidence="2" id="KW-1185">Reference proteome</keyword>
<evidence type="ECO:0000313" key="2">
    <source>
        <dbReference type="Proteomes" id="UP000608420"/>
    </source>
</evidence>
<gene>
    <name evidence="1" type="ORF">GCM10010913_48360</name>
</gene>
<sequence>MTNKERRYQEWVVRIAEYQTSGLTMAAWCQTHSLTKEKLKYWIRKAKPNATSHPLPHSPRFVSLTTTKDIECSSSSLVVHIGRAKIELREGFNPQLLREVVQALDVDDVSC</sequence>
<evidence type="ECO:0008006" key="3">
    <source>
        <dbReference type="Google" id="ProtNLM"/>
    </source>
</evidence>
<dbReference type="EMBL" id="BMIW01000074">
    <property type="protein sequence ID" value="GGG20444.1"/>
    <property type="molecule type" value="Genomic_DNA"/>
</dbReference>
<dbReference type="NCBIfam" id="NF047593">
    <property type="entry name" value="IS66_ISAeme5_TnpA"/>
    <property type="match status" value="1"/>
</dbReference>
<organism evidence="1 2">
    <name type="scientific">Paenibacillus aceti</name>
    <dbReference type="NCBI Taxonomy" id="1820010"/>
    <lineage>
        <taxon>Bacteria</taxon>
        <taxon>Bacillati</taxon>
        <taxon>Bacillota</taxon>
        <taxon>Bacilli</taxon>
        <taxon>Bacillales</taxon>
        <taxon>Paenibacillaceae</taxon>
        <taxon>Paenibacillus</taxon>
    </lineage>
</organism>
<dbReference type="Proteomes" id="UP000608420">
    <property type="component" value="Unassembled WGS sequence"/>
</dbReference>
<name>A0ABQ1WA31_9BACL</name>
<comment type="caution">
    <text evidence="1">The sequence shown here is derived from an EMBL/GenBank/DDBJ whole genome shotgun (WGS) entry which is preliminary data.</text>
</comment>
<accession>A0ABQ1WA31</accession>
<dbReference type="RefSeq" id="WP_120464988.1">
    <property type="nucleotide sequence ID" value="NZ_BMIW01000074.1"/>
</dbReference>
<evidence type="ECO:0000313" key="1">
    <source>
        <dbReference type="EMBL" id="GGG20444.1"/>
    </source>
</evidence>
<proteinExistence type="predicted"/>
<protein>
    <recommendedName>
        <fullName evidence="3">Transposase</fullName>
    </recommendedName>
</protein>
<reference evidence="2" key="1">
    <citation type="journal article" date="2019" name="Int. J. Syst. Evol. Microbiol.">
        <title>The Global Catalogue of Microorganisms (GCM) 10K type strain sequencing project: providing services to taxonomists for standard genome sequencing and annotation.</title>
        <authorList>
            <consortium name="The Broad Institute Genomics Platform"/>
            <consortium name="The Broad Institute Genome Sequencing Center for Infectious Disease"/>
            <person name="Wu L."/>
            <person name="Ma J."/>
        </authorList>
    </citation>
    <scope>NUCLEOTIDE SEQUENCE [LARGE SCALE GENOMIC DNA]</scope>
    <source>
        <strain evidence="2">CGMCC 1.15420</strain>
    </source>
</reference>